<reference evidence="1" key="1">
    <citation type="submission" date="2023-04" db="EMBL/GenBank/DDBJ databases">
        <title>Draft Genome sequencing of Naganishia species isolated from polar environments using Oxford Nanopore Technology.</title>
        <authorList>
            <person name="Leo P."/>
            <person name="Venkateswaran K."/>
        </authorList>
    </citation>
    <scope>NUCLEOTIDE SEQUENCE</scope>
    <source>
        <strain evidence="1">DBVPG 5303</strain>
    </source>
</reference>
<keyword evidence="2" id="KW-1185">Reference proteome</keyword>
<gene>
    <name evidence="1" type="ORF">QFC24_005452</name>
</gene>
<evidence type="ECO:0000313" key="2">
    <source>
        <dbReference type="Proteomes" id="UP001234202"/>
    </source>
</evidence>
<dbReference type="Proteomes" id="UP001234202">
    <property type="component" value="Unassembled WGS sequence"/>
</dbReference>
<organism evidence="1 2">
    <name type="scientific">Naganishia onofrii</name>
    <dbReference type="NCBI Taxonomy" id="1851511"/>
    <lineage>
        <taxon>Eukaryota</taxon>
        <taxon>Fungi</taxon>
        <taxon>Dikarya</taxon>
        <taxon>Basidiomycota</taxon>
        <taxon>Agaricomycotina</taxon>
        <taxon>Tremellomycetes</taxon>
        <taxon>Filobasidiales</taxon>
        <taxon>Filobasidiaceae</taxon>
        <taxon>Naganishia</taxon>
    </lineage>
</organism>
<dbReference type="EMBL" id="JASBWV010000022">
    <property type="protein sequence ID" value="KAJ9119969.1"/>
    <property type="molecule type" value="Genomic_DNA"/>
</dbReference>
<sequence length="475" mass="54081">MSFLALPTEVLDIIVDYLNPGPPGSAYYRAYAPTACLCNIDEVLAREQGSYLMSVESKRSILALSSACKSSRMAIFDRLFLEKVMLDWKADSLQQGRLLLDVPARGKVQTLILQANSIGRASLRPPLADYIKLFPRLHEIQINLVYPCMHDRRKHLGPHQSVNMGNQMTTSPSATASDTTQRGSSLQSVNLAIYQAISFRGRTDEGFTKKSLRDFASADHLEKLNMARLDKYHLELTFSRSRSSRSGPTFWNEFMLRMENACQIPAKNVSMCFSFQLNGESERFLAELSRAIVHWPKGVEDISFCLQLDEFVLGGYRRILDLVKQGNDGKLELVNGYLPSKLDLDRFVQTMRETRPNLRNFDLVIYTFRAYNCPLLEYHHIAANGGVKDQVPGVSSAFSIEYSELDRLHAKYLEWEGIYSDNDEEVYGFGTELQEYQGEMEEMIGMHEQAASEEYGYKYFYEDLSDSEDSSFLSE</sequence>
<evidence type="ECO:0000313" key="1">
    <source>
        <dbReference type="EMBL" id="KAJ9119969.1"/>
    </source>
</evidence>
<proteinExistence type="predicted"/>
<accession>A0ACC2X9D0</accession>
<name>A0ACC2X9D0_9TREE</name>
<comment type="caution">
    <text evidence="1">The sequence shown here is derived from an EMBL/GenBank/DDBJ whole genome shotgun (WGS) entry which is preliminary data.</text>
</comment>
<protein>
    <submittedName>
        <fullName evidence="1">Uncharacterized protein</fullName>
    </submittedName>
</protein>